<gene>
    <name evidence="2" type="ORF">QNI16_21635</name>
</gene>
<dbReference type="Pfam" id="PF14015">
    <property type="entry name" value="DUF4231"/>
    <property type="match status" value="1"/>
</dbReference>
<feature type="transmembrane region" description="Helical" evidence="1">
    <location>
        <begin position="65"/>
        <end position="83"/>
    </location>
</feature>
<keyword evidence="1" id="KW-1133">Transmembrane helix</keyword>
<evidence type="ECO:0000313" key="2">
    <source>
        <dbReference type="EMBL" id="MDJ1483115.1"/>
    </source>
</evidence>
<dbReference type="Proteomes" id="UP001241110">
    <property type="component" value="Unassembled WGS sequence"/>
</dbReference>
<sequence length="160" mass="18853">MIADSEKETFLFLKKSISDRITSVNRNRLYYRRRSFYAFISTTILAALTTVLLGINSVDPDCKEFIRIAALLISSVITIVNAYNSYFNHKELWLINNQALNRFYKLQFEIEFLEKGHENITPDKINELREEYQKIIDQLNSEWDRHRATSYTKPSDKSDS</sequence>
<dbReference type="NCBIfam" id="NF033634">
    <property type="entry name" value="SLATT_1"/>
    <property type="match status" value="1"/>
</dbReference>
<dbReference type="EMBL" id="JASJOS010000010">
    <property type="protein sequence ID" value="MDJ1483115.1"/>
    <property type="molecule type" value="Genomic_DNA"/>
</dbReference>
<evidence type="ECO:0000256" key="1">
    <source>
        <dbReference type="SAM" id="Phobius"/>
    </source>
</evidence>
<dbReference type="RefSeq" id="WP_313982695.1">
    <property type="nucleotide sequence ID" value="NZ_JASJOS010000010.1"/>
</dbReference>
<accession>A0AAE3QTV2</accession>
<proteinExistence type="predicted"/>
<evidence type="ECO:0000313" key="3">
    <source>
        <dbReference type="Proteomes" id="UP001241110"/>
    </source>
</evidence>
<name>A0AAE3QTV2_9BACT</name>
<reference evidence="2" key="1">
    <citation type="submission" date="2023-05" db="EMBL/GenBank/DDBJ databases">
        <authorList>
            <person name="Zhang X."/>
        </authorList>
    </citation>
    <scope>NUCLEOTIDE SEQUENCE</scope>
    <source>
        <strain evidence="2">YF14B1</strain>
    </source>
</reference>
<dbReference type="InterPro" id="IPR025325">
    <property type="entry name" value="DUF4231"/>
</dbReference>
<feature type="transmembrane region" description="Helical" evidence="1">
    <location>
        <begin position="36"/>
        <end position="53"/>
    </location>
</feature>
<keyword evidence="1" id="KW-0472">Membrane</keyword>
<keyword evidence="1" id="KW-0812">Transmembrane</keyword>
<protein>
    <submittedName>
        <fullName evidence="2">DUF4231 domain-containing protein</fullName>
    </submittedName>
</protein>
<dbReference type="AlphaFoldDB" id="A0AAE3QTV2"/>
<comment type="caution">
    <text evidence="2">The sequence shown here is derived from an EMBL/GenBank/DDBJ whole genome shotgun (WGS) entry which is preliminary data.</text>
</comment>
<organism evidence="2 3">
    <name type="scientific">Xanthocytophaga flava</name>
    <dbReference type="NCBI Taxonomy" id="3048013"/>
    <lineage>
        <taxon>Bacteria</taxon>
        <taxon>Pseudomonadati</taxon>
        <taxon>Bacteroidota</taxon>
        <taxon>Cytophagia</taxon>
        <taxon>Cytophagales</taxon>
        <taxon>Rhodocytophagaceae</taxon>
        <taxon>Xanthocytophaga</taxon>
    </lineage>
</organism>